<gene>
    <name evidence="2" type="ORF">AGERDE_LOCUS5115</name>
</gene>
<dbReference type="Gene3D" id="1.10.30.10">
    <property type="entry name" value="High mobility group box domain"/>
    <property type="match status" value="1"/>
</dbReference>
<reference evidence="2" key="1">
    <citation type="submission" date="2021-06" db="EMBL/GenBank/DDBJ databases">
        <authorList>
            <person name="Kallberg Y."/>
            <person name="Tangrot J."/>
            <person name="Rosling A."/>
        </authorList>
    </citation>
    <scope>NUCLEOTIDE SEQUENCE</scope>
    <source>
        <strain evidence="2">MT106</strain>
    </source>
</reference>
<dbReference type="AlphaFoldDB" id="A0A9N9F9H7"/>
<feature type="region of interest" description="Disordered" evidence="1">
    <location>
        <begin position="167"/>
        <end position="211"/>
    </location>
</feature>
<evidence type="ECO:0000313" key="2">
    <source>
        <dbReference type="EMBL" id="CAG8518627.1"/>
    </source>
</evidence>
<proteinExistence type="predicted"/>
<name>A0A9N9F9H7_9GLOM</name>
<keyword evidence="3" id="KW-1185">Reference proteome</keyword>
<dbReference type="Proteomes" id="UP000789831">
    <property type="component" value="Unassembled WGS sequence"/>
</dbReference>
<sequence>MAELGLGRYLQQQEIQQHQRQQLTLELPPLSLSSPLQQQPPQQPATLQQQHASSQWLIIDESASVASPNSQIRTNSNNNAIPQPIIKVPFPPQVNPEDLITKQRKGKIPTKPPNAFMIYRMKYVEELHARGFRLPMRDVSASVASSWKDEPEIIIAHYEEIARETTSANQSGGFLRQMTLPPTPSPSMNTSPVINPHYGSLLGPSSSLRSTSLQPLQNYSQQQNNLISSNYQMRLNDLPPLNTGQYQNFLNDNTNTQTNWDYSSTTH</sequence>
<evidence type="ECO:0000256" key="1">
    <source>
        <dbReference type="SAM" id="MobiDB-lite"/>
    </source>
</evidence>
<dbReference type="EMBL" id="CAJVPL010000655">
    <property type="protein sequence ID" value="CAG8518627.1"/>
    <property type="molecule type" value="Genomic_DNA"/>
</dbReference>
<evidence type="ECO:0000313" key="3">
    <source>
        <dbReference type="Proteomes" id="UP000789831"/>
    </source>
</evidence>
<protein>
    <submittedName>
        <fullName evidence="2">1621_t:CDS:1</fullName>
    </submittedName>
</protein>
<comment type="caution">
    <text evidence="2">The sequence shown here is derived from an EMBL/GenBank/DDBJ whole genome shotgun (WGS) entry which is preliminary data.</text>
</comment>
<feature type="region of interest" description="Disordered" evidence="1">
    <location>
        <begin position="31"/>
        <end position="52"/>
    </location>
</feature>
<accession>A0A9N9F9H7</accession>
<feature type="compositionally biased region" description="Low complexity" evidence="1">
    <location>
        <begin position="199"/>
        <end position="211"/>
    </location>
</feature>
<dbReference type="InterPro" id="IPR036910">
    <property type="entry name" value="HMG_box_dom_sf"/>
</dbReference>
<organism evidence="2 3">
    <name type="scientific">Ambispora gerdemannii</name>
    <dbReference type="NCBI Taxonomy" id="144530"/>
    <lineage>
        <taxon>Eukaryota</taxon>
        <taxon>Fungi</taxon>
        <taxon>Fungi incertae sedis</taxon>
        <taxon>Mucoromycota</taxon>
        <taxon>Glomeromycotina</taxon>
        <taxon>Glomeromycetes</taxon>
        <taxon>Archaeosporales</taxon>
        <taxon>Ambisporaceae</taxon>
        <taxon>Ambispora</taxon>
    </lineage>
</organism>
<dbReference type="SUPFAM" id="SSF47095">
    <property type="entry name" value="HMG-box"/>
    <property type="match status" value="1"/>
</dbReference>
<feature type="compositionally biased region" description="Low complexity" evidence="1">
    <location>
        <begin position="31"/>
        <end position="50"/>
    </location>
</feature>
<dbReference type="OrthoDB" id="6247875at2759"/>